<keyword evidence="5 9" id="KW-0812">Transmembrane</keyword>
<dbReference type="GO" id="GO:0016020">
    <property type="term" value="C:membrane"/>
    <property type="evidence" value="ECO:0007669"/>
    <property type="project" value="UniProtKB-SubCell"/>
</dbReference>
<dbReference type="InterPro" id="IPR000786">
    <property type="entry name" value="Green_fluorescent_prot"/>
</dbReference>
<comment type="function">
    <text evidence="1">This colicin is a channel-forming colicin. This class of transmembrane toxins depolarize the cytoplasmic membrane, leading to dissipation of cellular energy.</text>
</comment>
<dbReference type="Gene3D" id="1.10.490.30">
    <property type="entry name" value="Colicin"/>
    <property type="match status" value="1"/>
</dbReference>
<sequence length="843" mass="93202">MHHHHHHSKGEELFTGVVPILVELDGDVNGHKFSVSGEGEGDATYGKLTLKFICTTGKLPVPWPTLVTTFSYGVQCFSRYPDHMKQHDFFKSAMPEGYVQERTIFYKDDGNYKSRAEVKFEGDTLVNRIELKGIDFKEDGNILGHKMEYNYNSHNVYIMADKQKNGIKVNFKIRHNIEDGSVQLADHYQQNTPIGDGPVLLPDNHYLSTQSALSKDPNEKRDHMILLEFVTAAGITHGMDELYKELFLRSLQDKYSNLHFHVPTPLDPHTHVKQIDKYDLSNLHFHLPGHKAPDNKGPYTPKKGDPPKGLDTGKPTGHNQRGHYPLLNNPEATNAGKYEYWPSHMAKELSVYGPTAGESMGGTGANLNQQGGNNNSNSGVHWGGGSGSGNGGREHGSQTGWGWSKTNNPDVPPYVDDNGQVRITITNGLVKTPVYGVPGAGGNSDVQGGYIPENPNDEVARKWDKNNLPREIDVSIDGFKYRVTLNDNGRAIGILRTGVRPYVGSEKAKAGIMEKINHKTPEEIYEALGFNKDESQRQEKAKQQAEDAWDRLPPNVRKFDVDVEQFHYLVVLDDYGNVLSVTRTGVRPYVGSEKAKAGIMDKVDHKTPEEIYEALGFNNEEPQRQNQAKKAAYDVFYSFSMNRDRIQSDVLNKAAEVISDIGNKVGDYLGDAYKSLAREIADDVKNFQGKTIRSYDDAMASLNKVLSNPGFKFNRADSDALANVWRSIDAQDMANKLGNISKAFKFADVVMKVEKVREKSIEGYETGNWGPLMLEVESWVLSGIASAVALGVFSATLGAYALSLGAPAIAVGIVGILLAAVVGALLDDKFADALNKEIIKPAH</sequence>
<comment type="subcellular location">
    <subcellularLocation>
        <location evidence="3">Membrane</location>
    </subcellularLocation>
</comment>
<dbReference type="PRINTS" id="PR01229">
    <property type="entry name" value="GFLUORESCENT"/>
</dbReference>
<feature type="region of interest" description="Disordered" evidence="8">
    <location>
        <begin position="287"/>
        <end position="332"/>
    </location>
</feature>
<evidence type="ECO:0000259" key="10">
    <source>
        <dbReference type="PROSITE" id="PS00276"/>
    </source>
</evidence>
<dbReference type="Pfam" id="PF01353">
    <property type="entry name" value="GFP"/>
    <property type="match status" value="1"/>
</dbReference>
<feature type="compositionally biased region" description="Low complexity" evidence="8">
    <location>
        <begin position="365"/>
        <end position="380"/>
    </location>
</feature>
<dbReference type="InterPro" id="IPR009017">
    <property type="entry name" value="GFP"/>
</dbReference>
<evidence type="ECO:0000256" key="5">
    <source>
        <dbReference type="ARBA" id="ARBA00022692"/>
    </source>
</evidence>
<dbReference type="GO" id="GO:0050829">
    <property type="term" value="P:defense response to Gram-negative bacterium"/>
    <property type="evidence" value="ECO:0007669"/>
    <property type="project" value="InterPro"/>
</dbReference>
<reference evidence="11" key="1">
    <citation type="submission" date="2016-03" db="EMBL/GenBank/DDBJ databases">
        <authorList>
            <person name="Ploux O."/>
        </authorList>
    </citation>
    <scope>NUCLEOTIDE SEQUENCE</scope>
    <source>
        <strain evidence="11">J1074</strain>
    </source>
</reference>
<dbReference type="InterPro" id="IPR038283">
    <property type="entry name" value="Channel_colicin_C_sf"/>
</dbReference>
<evidence type="ECO:0000256" key="1">
    <source>
        <dbReference type="ARBA" id="ARBA00002178"/>
    </source>
</evidence>
<accession>A0A1C3GHU4</accession>
<dbReference type="GO" id="GO:0006091">
    <property type="term" value="P:generation of precursor metabolites and energy"/>
    <property type="evidence" value="ECO:0007669"/>
    <property type="project" value="InterPro"/>
</dbReference>
<evidence type="ECO:0000256" key="6">
    <source>
        <dbReference type="ARBA" id="ARBA00022989"/>
    </source>
</evidence>
<feature type="domain" description="Channel forming colicins" evidence="10">
    <location>
        <begin position="766"/>
        <end position="777"/>
    </location>
</feature>
<evidence type="ECO:0000256" key="4">
    <source>
        <dbReference type="ARBA" id="ARBA00007595"/>
    </source>
</evidence>
<dbReference type="FunFam" id="2.40.155.10:FF:000003">
    <property type="entry name" value="Green fluorescent protein"/>
    <property type="match status" value="1"/>
</dbReference>
<name>A0A1C3GHU4_9ACTN</name>
<feature type="compositionally biased region" description="Gly residues" evidence="8">
    <location>
        <begin position="381"/>
        <end position="391"/>
    </location>
</feature>
<dbReference type="GO" id="GO:0008218">
    <property type="term" value="P:bioluminescence"/>
    <property type="evidence" value="ECO:0007669"/>
    <property type="project" value="InterPro"/>
</dbReference>
<feature type="region of interest" description="Disordered" evidence="8">
    <location>
        <begin position="360"/>
        <end position="417"/>
    </location>
</feature>
<evidence type="ECO:0000256" key="3">
    <source>
        <dbReference type="ARBA" id="ARBA00004370"/>
    </source>
</evidence>
<evidence type="ECO:0000256" key="7">
    <source>
        <dbReference type="ARBA" id="ARBA00023136"/>
    </source>
</evidence>
<dbReference type="EMBL" id="LT548289">
    <property type="protein sequence ID" value="SAI82916.1"/>
    <property type="molecule type" value="Other_DNA"/>
</dbReference>
<dbReference type="Pfam" id="PF01024">
    <property type="entry name" value="Colicin"/>
    <property type="match status" value="1"/>
</dbReference>
<comment type="function">
    <text evidence="2">Colicins are polypeptide toxins produced by and active against E.coli and closely related bacteria.</text>
</comment>
<dbReference type="InterPro" id="IPR000293">
    <property type="entry name" value="Channel_colicin_C"/>
</dbReference>
<feature type="transmembrane region" description="Helical" evidence="9">
    <location>
        <begin position="808"/>
        <end position="826"/>
    </location>
</feature>
<evidence type="ECO:0000256" key="8">
    <source>
        <dbReference type="SAM" id="MobiDB-lite"/>
    </source>
</evidence>
<dbReference type="InterPro" id="IPR011584">
    <property type="entry name" value="GFP-related"/>
</dbReference>
<protein>
    <submittedName>
        <fullName evidence="11">Chimeric biosensor protein colicinS4-GFP</fullName>
    </submittedName>
</protein>
<dbReference type="Gene3D" id="3.30.1310.40">
    <property type="match status" value="2"/>
</dbReference>
<gene>
    <name evidence="11" type="primary">colS4-GFP synthetic gene</name>
</gene>
<dbReference type="GO" id="GO:0031640">
    <property type="term" value="P:killing of cells of another organism"/>
    <property type="evidence" value="ECO:0007669"/>
    <property type="project" value="InterPro"/>
</dbReference>
<proteinExistence type="inferred from homology"/>
<dbReference type="AlphaFoldDB" id="A0A1C3GHU4"/>
<evidence type="ECO:0000256" key="2">
    <source>
        <dbReference type="ARBA" id="ARBA00003197"/>
    </source>
</evidence>
<comment type="similarity">
    <text evidence="4">Belongs to the channel forming colicin family.</text>
</comment>
<dbReference type="InterPro" id="IPR055031">
    <property type="entry name" value="Csa_translocation_dom"/>
</dbReference>
<evidence type="ECO:0000313" key="11">
    <source>
        <dbReference type="EMBL" id="SAI82916.1"/>
    </source>
</evidence>
<keyword evidence="6 9" id="KW-1133">Transmembrane helix</keyword>
<dbReference type="SUPFAM" id="SSF56837">
    <property type="entry name" value="Colicin"/>
    <property type="match status" value="1"/>
</dbReference>
<dbReference type="Pfam" id="PF22512">
    <property type="entry name" value="Csa_translocation_dom"/>
    <property type="match status" value="1"/>
</dbReference>
<keyword evidence="7 9" id="KW-0472">Membrane</keyword>
<organism evidence="11">
    <name type="scientific">Streptomyces albus</name>
    <dbReference type="NCBI Taxonomy" id="1888"/>
    <lineage>
        <taxon>Bacteria</taxon>
        <taxon>Bacillati</taxon>
        <taxon>Actinomycetota</taxon>
        <taxon>Actinomycetes</taxon>
        <taxon>Kitasatosporales</taxon>
        <taxon>Streptomycetaceae</taxon>
        <taxon>Streptomyces</taxon>
    </lineage>
</organism>
<evidence type="ECO:0000256" key="9">
    <source>
        <dbReference type="SAM" id="Phobius"/>
    </source>
</evidence>
<dbReference type="SUPFAM" id="SSF54511">
    <property type="entry name" value="GFP-like"/>
    <property type="match status" value="1"/>
</dbReference>
<feature type="transmembrane region" description="Helical" evidence="9">
    <location>
        <begin position="779"/>
        <end position="802"/>
    </location>
</feature>
<dbReference type="Gene3D" id="4.10.80.380">
    <property type="match status" value="1"/>
</dbReference>
<dbReference type="Gene3D" id="2.40.155.10">
    <property type="entry name" value="Green fluorescent protein"/>
    <property type="match status" value="2"/>
</dbReference>
<dbReference type="PROSITE" id="PS00276">
    <property type="entry name" value="CHANNEL_COLICIN"/>
    <property type="match status" value="1"/>
</dbReference>
<reference evidence="11" key="2">
    <citation type="submission" date="2016-08" db="EMBL/GenBank/DDBJ databases">
        <title>Development of a ultra-fast portable biosensor system for detection of E. coli in drinking water.</title>
        <authorList>
            <person name="Gutierrez del Rio I."/>
            <person name="Marin L."/>
            <person name="Fernandez J."/>
            <person name="San Millan M.A."/>
            <person name="Cobian N."/>
        </authorList>
    </citation>
    <scope>NUCLEOTIDE SEQUENCE</scope>
    <source>
        <strain evidence="11">J1074</strain>
    </source>
</reference>
<feature type="compositionally biased region" description="Polar residues" evidence="8">
    <location>
        <begin position="398"/>
        <end position="409"/>
    </location>
</feature>
<dbReference type="GO" id="GO:0140911">
    <property type="term" value="F:pore-forming activity"/>
    <property type="evidence" value="ECO:0007669"/>
    <property type="project" value="InterPro"/>
</dbReference>